<dbReference type="InterPro" id="IPR035965">
    <property type="entry name" value="PAS-like_dom_sf"/>
</dbReference>
<dbReference type="InterPro" id="IPR027417">
    <property type="entry name" value="P-loop_NTPase"/>
</dbReference>
<dbReference type="InterPro" id="IPR058031">
    <property type="entry name" value="AAA_lid_NorR"/>
</dbReference>
<dbReference type="GO" id="GO:0006355">
    <property type="term" value="P:regulation of DNA-templated transcription"/>
    <property type="evidence" value="ECO:0007669"/>
    <property type="project" value="InterPro"/>
</dbReference>
<dbReference type="PANTHER" id="PTHR32071:SF57">
    <property type="entry name" value="C4-DICARBOXYLATE TRANSPORT TRANSCRIPTIONAL REGULATORY PROTEIN DCTD"/>
    <property type="match status" value="1"/>
</dbReference>
<dbReference type="SUPFAM" id="SSF55785">
    <property type="entry name" value="PYP-like sensor domain (PAS domain)"/>
    <property type="match status" value="1"/>
</dbReference>
<keyword evidence="2" id="KW-0067">ATP-binding</keyword>
<evidence type="ECO:0000256" key="3">
    <source>
        <dbReference type="ARBA" id="ARBA00023015"/>
    </source>
</evidence>
<dbReference type="Pfam" id="PF25601">
    <property type="entry name" value="AAA_lid_14"/>
    <property type="match status" value="1"/>
</dbReference>
<dbReference type="InterPro" id="IPR002078">
    <property type="entry name" value="Sigma_54_int"/>
</dbReference>
<dbReference type="STRING" id="1529.SAMN04487885_1067"/>
<dbReference type="InterPro" id="IPR025944">
    <property type="entry name" value="Sigma_54_int_dom_CS"/>
</dbReference>
<dbReference type="SMART" id="SM00382">
    <property type="entry name" value="AAA"/>
    <property type="match status" value="1"/>
</dbReference>
<evidence type="ECO:0000256" key="5">
    <source>
        <dbReference type="ARBA" id="ARBA00023163"/>
    </source>
</evidence>
<dbReference type="Gene3D" id="1.10.10.10">
    <property type="entry name" value="Winged helix-like DNA-binding domain superfamily/Winged helix DNA-binding domain"/>
    <property type="match status" value="1"/>
</dbReference>
<dbReference type="PROSITE" id="PS50045">
    <property type="entry name" value="SIGMA54_INTERACT_4"/>
    <property type="match status" value="1"/>
</dbReference>
<protein>
    <submittedName>
        <fullName evidence="7 8">Transcriptional regulator</fullName>
    </submittedName>
</protein>
<dbReference type="PROSITE" id="PS00688">
    <property type="entry name" value="SIGMA54_INTERACT_3"/>
    <property type="match status" value="1"/>
</dbReference>
<accession>A0A1I2KMX7</accession>
<dbReference type="SUPFAM" id="SSF46785">
    <property type="entry name" value="Winged helix' DNA-binding domain"/>
    <property type="match status" value="1"/>
</dbReference>
<dbReference type="eggNOG" id="COG3829">
    <property type="taxonomic scope" value="Bacteria"/>
</dbReference>
<dbReference type="InterPro" id="IPR025662">
    <property type="entry name" value="Sigma_54_int_dom_ATP-bd_1"/>
</dbReference>
<evidence type="ECO:0000313" key="9">
    <source>
        <dbReference type="Proteomes" id="UP000182135"/>
    </source>
</evidence>
<dbReference type="PROSITE" id="PS00675">
    <property type="entry name" value="SIGMA54_INTERACT_1"/>
    <property type="match status" value="1"/>
</dbReference>
<dbReference type="RefSeq" id="WP_051196254.1">
    <property type="nucleotide sequence ID" value="NZ_BAAACD010000027.1"/>
</dbReference>
<dbReference type="Gene3D" id="1.10.8.60">
    <property type="match status" value="1"/>
</dbReference>
<dbReference type="OrthoDB" id="9803970at2"/>
<dbReference type="Proteomes" id="UP000182135">
    <property type="component" value="Unassembled WGS sequence"/>
</dbReference>
<keyword evidence="5" id="KW-0804">Transcription</keyword>
<sequence length="655" mass="75948">MKNIIIISLGSKTANSLETQLRNILKEKINIENYSLENEIPKNIDGDLVIFSSEEVKDAVLSDTNIKSKYMVVKRIIKHNSIDELINLEEGTEVLLVNDSRVTCEETINQLISHGIDHLNYFPYYPGIKDYERKNIAITPGEMKLVPQDIERVIDIGTREMEFVSIIEALIYLGYAQEYGELLSTYSFRNIIDVSKRYIDIVNRSTKLTKILTDTLDNSKEGIIYTNNNYEVIVLNKVARDILKKSEEDFIGKNLYDLYEDLKEDIATINGNEIFVSRKEIYSNSILIGYVITLETISMLEKMDEERRIKKKYSNNSAKYNFQDMVGNNRKVKRTIELSKRLAKTNSTILIQGESGTGKEILAQSIHNNSDRKDEPFVAINFSALSENLLESELFGYEDGAFTGAKKGGKIGLFKRAHKGTIFLDEIGDAPYHFQTRLLRVLQEREVTPVGSTQPIPIDIRVIAATNKDLLEEVKNKRFREDLFYRINVMPIYSISLRERKDDIELLIKHYLKKNKCFFTLGEFMEREVLEFFKEYNWPGNIRELVNVVEYLINIKDEDKITIEDIPRYMIGNIERESDKIDFREFWVLEKIWFHNGIGRRTLGILAKEENIDLTEGSIRNILKKMEKENYIKINRGAKGTTLLERGKILIRSHK</sequence>
<dbReference type="InterPro" id="IPR003593">
    <property type="entry name" value="AAA+_ATPase"/>
</dbReference>
<evidence type="ECO:0000259" key="6">
    <source>
        <dbReference type="PROSITE" id="PS50045"/>
    </source>
</evidence>
<gene>
    <name evidence="7" type="ORF">DBY38_04690</name>
    <name evidence="8" type="ORF">SAMN04487885_1067</name>
</gene>
<evidence type="ECO:0000313" key="10">
    <source>
        <dbReference type="Proteomes" id="UP000246114"/>
    </source>
</evidence>
<dbReference type="FunFam" id="3.40.50.300:FF:000006">
    <property type="entry name" value="DNA-binding transcriptional regulator NtrC"/>
    <property type="match status" value="1"/>
</dbReference>
<keyword evidence="4 8" id="KW-0238">DNA-binding</keyword>
<evidence type="ECO:0000313" key="7">
    <source>
        <dbReference type="EMBL" id="PWL54428.1"/>
    </source>
</evidence>
<keyword evidence="1" id="KW-0547">Nucleotide-binding</keyword>
<dbReference type="Proteomes" id="UP000246114">
    <property type="component" value="Unassembled WGS sequence"/>
</dbReference>
<reference evidence="8 9" key="1">
    <citation type="submission" date="2016-10" db="EMBL/GenBank/DDBJ databases">
        <authorList>
            <person name="de Groot N.N."/>
        </authorList>
    </citation>
    <scope>NUCLEOTIDE SEQUENCE [LARGE SCALE GENOMIC DNA]</scope>
    <source>
        <strain evidence="8 9">NLAE-zl-G419</strain>
    </source>
</reference>
<dbReference type="CDD" id="cd00009">
    <property type="entry name" value="AAA"/>
    <property type="match status" value="1"/>
</dbReference>
<name>A0A1I2KMX7_9CLOT</name>
<dbReference type="PANTHER" id="PTHR32071">
    <property type="entry name" value="TRANSCRIPTIONAL REGULATORY PROTEIN"/>
    <property type="match status" value="1"/>
</dbReference>
<dbReference type="InterPro" id="IPR036388">
    <property type="entry name" value="WH-like_DNA-bd_sf"/>
</dbReference>
<evidence type="ECO:0000256" key="1">
    <source>
        <dbReference type="ARBA" id="ARBA00022741"/>
    </source>
</evidence>
<dbReference type="PROSITE" id="PS00676">
    <property type="entry name" value="SIGMA54_INTERACT_2"/>
    <property type="match status" value="1"/>
</dbReference>
<dbReference type="GO" id="GO:0003677">
    <property type="term" value="F:DNA binding"/>
    <property type="evidence" value="ECO:0007669"/>
    <property type="project" value="UniProtKB-KW"/>
</dbReference>
<feature type="domain" description="Sigma-54 factor interaction" evidence="6">
    <location>
        <begin position="325"/>
        <end position="554"/>
    </location>
</feature>
<dbReference type="EMBL" id="FOOE01000006">
    <property type="protein sequence ID" value="SFF66471.1"/>
    <property type="molecule type" value="Genomic_DNA"/>
</dbReference>
<dbReference type="EMBL" id="QAMZ01000023">
    <property type="protein sequence ID" value="PWL54428.1"/>
    <property type="molecule type" value="Genomic_DNA"/>
</dbReference>
<dbReference type="InterPro" id="IPR025943">
    <property type="entry name" value="Sigma_54_int_dom_ATP-bd_2"/>
</dbReference>
<reference evidence="7 10" key="2">
    <citation type="submission" date="2018-03" db="EMBL/GenBank/DDBJ databases">
        <title>The uncultured portion of the human microbiome is neutrally assembled.</title>
        <authorList>
            <person name="Jeraldo P."/>
            <person name="Boardman L."/>
            <person name="White B.A."/>
            <person name="Nelson H."/>
            <person name="Goldenfeld N."/>
            <person name="Chia N."/>
        </authorList>
    </citation>
    <scope>NUCLEOTIDE SEQUENCE [LARGE SCALE GENOMIC DNA]</scope>
    <source>
        <strain evidence="7">CIM:MAG 903</strain>
    </source>
</reference>
<evidence type="ECO:0000256" key="4">
    <source>
        <dbReference type="ARBA" id="ARBA00023125"/>
    </source>
</evidence>
<dbReference type="GO" id="GO:0005524">
    <property type="term" value="F:ATP binding"/>
    <property type="evidence" value="ECO:0007669"/>
    <property type="project" value="UniProtKB-KW"/>
</dbReference>
<dbReference type="GeneID" id="90543258"/>
<proteinExistence type="predicted"/>
<organism evidence="8 9">
    <name type="scientific">Clostridium cadaveris</name>
    <dbReference type="NCBI Taxonomy" id="1529"/>
    <lineage>
        <taxon>Bacteria</taxon>
        <taxon>Bacillati</taxon>
        <taxon>Bacillota</taxon>
        <taxon>Clostridia</taxon>
        <taxon>Eubacteriales</taxon>
        <taxon>Clostridiaceae</taxon>
        <taxon>Clostridium</taxon>
    </lineage>
</organism>
<dbReference type="SUPFAM" id="SSF52540">
    <property type="entry name" value="P-loop containing nucleoside triphosphate hydrolases"/>
    <property type="match status" value="1"/>
</dbReference>
<dbReference type="AlphaFoldDB" id="A0A1I2KMX7"/>
<dbReference type="Gene3D" id="3.30.450.20">
    <property type="entry name" value="PAS domain"/>
    <property type="match status" value="1"/>
</dbReference>
<keyword evidence="3" id="KW-0805">Transcription regulation</keyword>
<evidence type="ECO:0000256" key="2">
    <source>
        <dbReference type="ARBA" id="ARBA00022840"/>
    </source>
</evidence>
<keyword evidence="9" id="KW-1185">Reference proteome</keyword>
<dbReference type="Gene3D" id="3.40.50.300">
    <property type="entry name" value="P-loop containing nucleotide triphosphate hydrolases"/>
    <property type="match status" value="1"/>
</dbReference>
<evidence type="ECO:0000313" key="8">
    <source>
        <dbReference type="EMBL" id="SFF66471.1"/>
    </source>
</evidence>
<dbReference type="InterPro" id="IPR036390">
    <property type="entry name" value="WH_DNA-bd_sf"/>
</dbReference>
<dbReference type="Pfam" id="PF00158">
    <property type="entry name" value="Sigma54_activat"/>
    <property type="match status" value="1"/>
</dbReference>